<gene>
    <name evidence="3" type="ORF">PQO03_10700</name>
</gene>
<dbReference type="SMART" id="SM00220">
    <property type="entry name" value="S_TKc"/>
    <property type="match status" value="1"/>
</dbReference>
<dbReference type="EMBL" id="CP117811">
    <property type="protein sequence ID" value="WDE96180.1"/>
    <property type="molecule type" value="Genomic_DNA"/>
</dbReference>
<dbReference type="GO" id="GO:0016301">
    <property type="term" value="F:kinase activity"/>
    <property type="evidence" value="ECO:0007669"/>
    <property type="project" value="UniProtKB-KW"/>
</dbReference>
<dbReference type="SUPFAM" id="SSF56112">
    <property type="entry name" value="Protein kinase-like (PK-like)"/>
    <property type="match status" value="1"/>
</dbReference>
<evidence type="ECO:0000313" key="3">
    <source>
        <dbReference type="EMBL" id="WDE96180.1"/>
    </source>
</evidence>
<feature type="domain" description="Protein kinase" evidence="2">
    <location>
        <begin position="51"/>
        <end position="320"/>
    </location>
</feature>
<keyword evidence="1" id="KW-0472">Membrane</keyword>
<dbReference type="InterPro" id="IPR011050">
    <property type="entry name" value="Pectin_lyase_fold/virulence"/>
</dbReference>
<evidence type="ECO:0000256" key="1">
    <source>
        <dbReference type="SAM" id="Phobius"/>
    </source>
</evidence>
<dbReference type="InterPro" id="IPR011009">
    <property type="entry name" value="Kinase-like_dom_sf"/>
</dbReference>
<keyword evidence="3" id="KW-0808">Transferase</keyword>
<dbReference type="PANTHER" id="PTHR24362:SF309">
    <property type="entry name" value="PROTEIN KINASE DOMAIN-CONTAINING PROTEIN"/>
    <property type="match status" value="1"/>
</dbReference>
<dbReference type="SUPFAM" id="SSF51126">
    <property type="entry name" value="Pectin lyase-like"/>
    <property type="match status" value="1"/>
</dbReference>
<dbReference type="InterPro" id="IPR000719">
    <property type="entry name" value="Prot_kinase_dom"/>
</dbReference>
<dbReference type="RefSeq" id="WP_274150256.1">
    <property type="nucleotide sequence ID" value="NZ_CP117811.1"/>
</dbReference>
<name>A0ABY7VPT3_9BACT</name>
<keyword evidence="4" id="KW-1185">Reference proteome</keyword>
<protein>
    <submittedName>
        <fullName evidence="3">Protein kinase</fullName>
    </submittedName>
</protein>
<dbReference type="Gene3D" id="1.10.510.10">
    <property type="entry name" value="Transferase(Phosphotransferase) domain 1"/>
    <property type="match status" value="1"/>
</dbReference>
<dbReference type="PROSITE" id="PS50011">
    <property type="entry name" value="PROTEIN_KINASE_DOM"/>
    <property type="match status" value="1"/>
</dbReference>
<evidence type="ECO:0000259" key="2">
    <source>
        <dbReference type="PROSITE" id="PS50011"/>
    </source>
</evidence>
<keyword evidence="3" id="KW-0418">Kinase</keyword>
<accession>A0ABY7VPT3</accession>
<sequence>MKFKLTCDKCDHIMDLEGTIHVDRFTCVNCGSKIELRAGRMEEGVRIAGKYQTLFKINDDGYSSSFICKDLNDDALHILRIYDKTLTKLVSNAKEFMDLIGSVSFLAGENHMPIIDTGISNEYMYQVMPFRKLESIEQLIAHGFVWETEQALDLVYELLKSLEEGFEKIGTGHFNLNPNNIFISNKGKVRYQGFGLAPQLLAEKDFISSDLQVFDIYYMSPELANGTHYPNQASDIYSVAMILYYMMTGLTPRAVHGINNERVSYDDLDFPTAIKNDLDNDFIDIFTQMSVKDSSKRFQTYQELRVALESYYSKIGHSYLPQMEGEKTDLYKSELYLSKVTNLLKSLAAVKLKSIDAANTMSSMTARRKMATQTALDIDLDLSVKMNKSKRVRRRRLAAPLNPKKIHRNKSKHHIAETKSKSKAIYFIMGFVVLAVSLTAVIFSVMPDKKKSEPLLTQENSEIEIDLSVADKSKKENIIQETESVQTFKISKKFYELELRNAEPDFETLDKRLLNDREKALKPEQKLLLEKYAKRIDQGKIDEQRRRIIELKSEAGSLIFNKKYDDAIALYLDYDGPFAEETAELRKDLAREVELKNKQQVLIDQHQEITLEITLENISKIDLDNKAELIAEYLLTDEYLLALMKSKELLELDNTPRIKKFVDMVDRSSKVSLTNLIMTGLASAEDSVIELEFNNKLFKAEVLSCDLDEAKVKLAINLGSGILKRDYLLDDLPSKQLVKWVQAEDEDSRLFLQAMYYVYNNKLLEADQVMSQYRGLFQKELLDEFAKRLSLDANVELEDLFATFNYPYLKKETKDLAPNDLIAFEHLLKTILEKYGERASFNGGNQVFQNLQEQLKSDIPLTKTVQVFVGVDGQTKFKIEDLVSKNNLTIRLLPGEYDKDLNVSGKKINIIGTKNSIIQGNVILEEGSVLLENLIIHGDLIVGEKCSGVNIKNCLIEGAILLREDVDKMKIENSIFHGINGRESKKVEVLNSVILKPLHDLRSVISGIAAWEFVNCIINSNETLINFDRNSKKGEYSYCLLYTSKVLGNKRGENYYSLKEADGEVGDFNKCLFVKPKFKDLKAGDFRLLELSPGYQQGYKKQDIGVKMNEDLDLR</sequence>
<dbReference type="Pfam" id="PF00069">
    <property type="entry name" value="Pkinase"/>
    <property type="match status" value="1"/>
</dbReference>
<proteinExistence type="predicted"/>
<evidence type="ECO:0000313" key="4">
    <source>
        <dbReference type="Proteomes" id="UP001214250"/>
    </source>
</evidence>
<dbReference type="Proteomes" id="UP001214250">
    <property type="component" value="Chromosome 1"/>
</dbReference>
<organism evidence="3 4">
    <name type="scientific">Lentisphaera profundi</name>
    <dbReference type="NCBI Taxonomy" id="1658616"/>
    <lineage>
        <taxon>Bacteria</taxon>
        <taxon>Pseudomonadati</taxon>
        <taxon>Lentisphaerota</taxon>
        <taxon>Lentisphaeria</taxon>
        <taxon>Lentisphaerales</taxon>
        <taxon>Lentisphaeraceae</taxon>
        <taxon>Lentisphaera</taxon>
    </lineage>
</organism>
<feature type="transmembrane region" description="Helical" evidence="1">
    <location>
        <begin position="424"/>
        <end position="446"/>
    </location>
</feature>
<keyword evidence="1" id="KW-0812">Transmembrane</keyword>
<reference evidence="3 4" key="1">
    <citation type="submission" date="2023-02" db="EMBL/GenBank/DDBJ databases">
        <title>Genome sequence of Lentisphaera profundi SAORIC-696.</title>
        <authorList>
            <person name="Kim e."/>
            <person name="Cho J.-C."/>
            <person name="Choi A."/>
            <person name="Kang I."/>
        </authorList>
    </citation>
    <scope>NUCLEOTIDE SEQUENCE [LARGE SCALE GENOMIC DNA]</scope>
    <source>
        <strain evidence="3 4">SAORIC-696</strain>
    </source>
</reference>
<dbReference type="PANTHER" id="PTHR24362">
    <property type="entry name" value="SERINE/THREONINE-PROTEIN KINASE NEK"/>
    <property type="match status" value="1"/>
</dbReference>
<keyword evidence="1" id="KW-1133">Transmembrane helix</keyword>